<sequence>MTRRSTWTTTWQTFSPLSTTNLRRKEDGVAQRCRPLCLRSMEGIMSDGYVLIDGNSIGFAAQTSHKLSAGGSDTTAIFGVIRSVRQFAAQYGATRRLIVLWDGKGWRHTVYPEYKAHRSKPAVTAHEKAQRAARDSYKAQKKDIMRGLSLMGVDQVIAANMEADDLAAILTDRYRKQGKRILLISGDKDWLQLVGNKVAWFDPIRGKIITAGTFNEHTGLVNTRQFVEEKCLIGEPGDLGPGSGVGGIGAKKARDLLERFGSVGGFLNAWMDGSLKDEKLPKAFRDFADETLPGQSIFERNKTLVDLRTSARPSIVGLRVIKGAPDRDAFTEFCGAFAFQSILKDLDGFLEPFENAQKEAA</sequence>
<accession>A0A5M6I865</accession>
<dbReference type="SMART" id="SM00475">
    <property type="entry name" value="53EXOc"/>
    <property type="match status" value="1"/>
</dbReference>
<dbReference type="Gene3D" id="3.40.50.1010">
    <property type="entry name" value="5'-nuclease"/>
    <property type="match status" value="1"/>
</dbReference>
<evidence type="ECO:0000256" key="2">
    <source>
        <dbReference type="ARBA" id="ARBA00022801"/>
    </source>
</evidence>
<dbReference type="GO" id="GO:0033567">
    <property type="term" value="P:DNA replication, Okazaki fragment processing"/>
    <property type="evidence" value="ECO:0007669"/>
    <property type="project" value="InterPro"/>
</dbReference>
<dbReference type="GO" id="GO:0003677">
    <property type="term" value="F:DNA binding"/>
    <property type="evidence" value="ECO:0007669"/>
    <property type="project" value="InterPro"/>
</dbReference>
<gene>
    <name evidence="4" type="ORF">F1188_15945</name>
</gene>
<dbReference type="Pfam" id="PF02739">
    <property type="entry name" value="5_3_exonuc_N"/>
    <property type="match status" value="1"/>
</dbReference>
<proteinExistence type="predicted"/>
<dbReference type="PANTHER" id="PTHR42646:SF2">
    <property type="entry name" value="5'-3' EXONUCLEASE FAMILY PROTEIN"/>
    <property type="match status" value="1"/>
</dbReference>
<dbReference type="InterPro" id="IPR002421">
    <property type="entry name" value="5-3_exonuclease"/>
</dbReference>
<dbReference type="RefSeq" id="WP_150063445.1">
    <property type="nucleotide sequence ID" value="NZ_JACHII010000014.1"/>
</dbReference>
<keyword evidence="5" id="KW-1185">Reference proteome</keyword>
<protein>
    <recommendedName>
        <fullName evidence="3">5'-3' exonuclease domain-containing protein</fullName>
    </recommendedName>
</protein>
<dbReference type="AlphaFoldDB" id="A0A5M6I865"/>
<dbReference type="Proteomes" id="UP000324065">
    <property type="component" value="Unassembled WGS sequence"/>
</dbReference>
<name>A0A5M6I865_9PROT</name>
<keyword evidence="2" id="KW-0378">Hydrolase</keyword>
<dbReference type="InterPro" id="IPR036279">
    <property type="entry name" value="5-3_exonuclease_C_sf"/>
</dbReference>
<dbReference type="SUPFAM" id="SSF47807">
    <property type="entry name" value="5' to 3' exonuclease, C-terminal subdomain"/>
    <property type="match status" value="1"/>
</dbReference>
<organism evidence="4 5">
    <name type="scientific">Roseospira marina</name>
    <dbReference type="NCBI Taxonomy" id="140057"/>
    <lineage>
        <taxon>Bacteria</taxon>
        <taxon>Pseudomonadati</taxon>
        <taxon>Pseudomonadota</taxon>
        <taxon>Alphaproteobacteria</taxon>
        <taxon>Rhodospirillales</taxon>
        <taxon>Rhodospirillaceae</taxon>
        <taxon>Roseospira</taxon>
    </lineage>
</organism>
<evidence type="ECO:0000313" key="4">
    <source>
        <dbReference type="EMBL" id="KAA5604353.1"/>
    </source>
</evidence>
<feature type="domain" description="5'-3' exonuclease" evidence="3">
    <location>
        <begin position="48"/>
        <end position="321"/>
    </location>
</feature>
<dbReference type="GO" id="GO:0008409">
    <property type="term" value="F:5'-3' exonuclease activity"/>
    <property type="evidence" value="ECO:0007669"/>
    <property type="project" value="InterPro"/>
</dbReference>
<keyword evidence="1" id="KW-0540">Nuclease</keyword>
<dbReference type="SUPFAM" id="SSF88723">
    <property type="entry name" value="PIN domain-like"/>
    <property type="match status" value="1"/>
</dbReference>
<evidence type="ECO:0000313" key="5">
    <source>
        <dbReference type="Proteomes" id="UP000324065"/>
    </source>
</evidence>
<dbReference type="PANTHER" id="PTHR42646">
    <property type="entry name" value="FLAP ENDONUCLEASE XNI"/>
    <property type="match status" value="1"/>
</dbReference>
<dbReference type="InterPro" id="IPR038969">
    <property type="entry name" value="FEN"/>
</dbReference>
<dbReference type="OrthoDB" id="9806424at2"/>
<dbReference type="Gene3D" id="1.10.150.20">
    <property type="entry name" value="5' to 3' exonuclease, C-terminal subdomain"/>
    <property type="match status" value="1"/>
</dbReference>
<dbReference type="CDD" id="cd09860">
    <property type="entry name" value="PIN_T4-like"/>
    <property type="match status" value="1"/>
</dbReference>
<comment type="caution">
    <text evidence="4">The sequence shown here is derived from an EMBL/GenBank/DDBJ whole genome shotgun (WGS) entry which is preliminary data.</text>
</comment>
<reference evidence="4 5" key="1">
    <citation type="submission" date="2019-09" db="EMBL/GenBank/DDBJ databases">
        <title>Genome sequence of Roseospira marina, one of the more divergent members of the non-sulfur purple photosynthetic bacterial family, the Rhodospirillaceae.</title>
        <authorList>
            <person name="Meyer T."/>
            <person name="Kyndt J."/>
        </authorList>
    </citation>
    <scope>NUCLEOTIDE SEQUENCE [LARGE SCALE GENOMIC DNA]</scope>
    <source>
        <strain evidence="4 5">DSM 15113</strain>
    </source>
</reference>
<dbReference type="InterPro" id="IPR020046">
    <property type="entry name" value="5-3_exonucl_a-hlix_arch_N"/>
</dbReference>
<evidence type="ECO:0000259" key="3">
    <source>
        <dbReference type="SMART" id="SM00475"/>
    </source>
</evidence>
<evidence type="ECO:0000256" key="1">
    <source>
        <dbReference type="ARBA" id="ARBA00022722"/>
    </source>
</evidence>
<dbReference type="InterPro" id="IPR029060">
    <property type="entry name" value="PIN-like_dom_sf"/>
</dbReference>
<dbReference type="GO" id="GO:0017108">
    <property type="term" value="F:5'-flap endonuclease activity"/>
    <property type="evidence" value="ECO:0007669"/>
    <property type="project" value="InterPro"/>
</dbReference>
<dbReference type="EMBL" id="VWPJ01000018">
    <property type="protein sequence ID" value="KAA5604353.1"/>
    <property type="molecule type" value="Genomic_DNA"/>
</dbReference>